<dbReference type="NCBIfam" id="TIGR00567">
    <property type="entry name" value="3mg"/>
    <property type="match status" value="1"/>
</dbReference>
<evidence type="ECO:0000256" key="2">
    <source>
        <dbReference type="ARBA" id="ARBA00022763"/>
    </source>
</evidence>
<dbReference type="Gene3D" id="3.10.300.10">
    <property type="entry name" value="Methylpurine-DNA glycosylase (MPG)"/>
    <property type="match status" value="1"/>
</dbReference>
<dbReference type="AlphaFoldDB" id="A0AAX2ZJQ9"/>
<name>A0AAX2ZJQ9_9FIRM</name>
<dbReference type="FunFam" id="3.10.300.10:FF:000001">
    <property type="entry name" value="Putative 3-methyladenine DNA glycosylase"/>
    <property type="match status" value="1"/>
</dbReference>
<dbReference type="CDD" id="cd00540">
    <property type="entry name" value="AAG"/>
    <property type="match status" value="1"/>
</dbReference>
<comment type="similarity">
    <text evidence="1 5">Belongs to the DNA glycosylase MPG family.</text>
</comment>
<evidence type="ECO:0000256" key="1">
    <source>
        <dbReference type="ARBA" id="ARBA00009232"/>
    </source>
</evidence>
<dbReference type="GO" id="GO:0003905">
    <property type="term" value="F:alkylbase DNA N-glycosylase activity"/>
    <property type="evidence" value="ECO:0007669"/>
    <property type="project" value="InterPro"/>
</dbReference>
<sequence length="203" mass="23721">MDKKFYNENGITLAKNLLNKFLIREYDNKKIVTKIVETEAYMGTIDKAAHAYKNRKSTRTDPLYLSGGHIYVYLIYGMYNCLNLSANKENIPECVLIRAVEPINDFDEISYNRFLKPYSELTNYQKKNLTNGPGKLCKGLNIDRSLSGKHIFGSELYIEDNTDDDFEIVEDKRINIDYAQEDKDKLWRFYIKNNKNVSVINKQ</sequence>
<dbReference type="InterPro" id="IPR011034">
    <property type="entry name" value="Formyl_transferase-like_C_sf"/>
</dbReference>
<evidence type="ECO:0000256" key="4">
    <source>
        <dbReference type="ARBA" id="ARBA00023204"/>
    </source>
</evidence>
<dbReference type="InterPro" id="IPR003180">
    <property type="entry name" value="MPG"/>
</dbReference>
<dbReference type="Proteomes" id="UP001198983">
    <property type="component" value="Chromosome"/>
</dbReference>
<dbReference type="SUPFAM" id="SSF50486">
    <property type="entry name" value="FMT C-terminal domain-like"/>
    <property type="match status" value="1"/>
</dbReference>
<proteinExistence type="inferred from homology"/>
<keyword evidence="2 5" id="KW-0227">DNA damage</keyword>
<dbReference type="PANTHER" id="PTHR10429">
    <property type="entry name" value="DNA-3-METHYLADENINE GLYCOSYLASE"/>
    <property type="match status" value="1"/>
</dbReference>
<evidence type="ECO:0000256" key="5">
    <source>
        <dbReference type="HAMAP-Rule" id="MF_00527"/>
    </source>
</evidence>
<keyword evidence="7" id="KW-1185">Reference proteome</keyword>
<gene>
    <name evidence="6" type="ORF">JW646_02450</name>
</gene>
<reference evidence="6 7" key="1">
    <citation type="journal article" date="2023" name="Int. J. Syst. Evol. Microbiol.">
        <title>Terrisporobacter hibernicus sp. nov., isolated from bovine faeces in Northern Ireland.</title>
        <authorList>
            <person name="Mitchell M."/>
            <person name="Nguyen S.V."/>
            <person name="Connor M."/>
            <person name="Fairley D.J."/>
            <person name="Donoghue O."/>
            <person name="Marshall H."/>
            <person name="Koolman L."/>
            <person name="McMullan G."/>
            <person name="Schaffer K.E."/>
            <person name="McGrath J.W."/>
            <person name="Fanning S."/>
        </authorList>
    </citation>
    <scope>NUCLEOTIDE SEQUENCE [LARGE SCALE GENOMIC DNA]</scope>
    <source>
        <strain evidence="6 7">MCA3</strain>
    </source>
</reference>
<dbReference type="PANTHER" id="PTHR10429:SF0">
    <property type="entry name" value="DNA-3-METHYLADENINE GLYCOSYLASE"/>
    <property type="match status" value="1"/>
</dbReference>
<dbReference type="InterPro" id="IPR036995">
    <property type="entry name" value="MPG_sf"/>
</dbReference>
<dbReference type="HAMAP" id="MF_00527">
    <property type="entry name" value="3MGH"/>
    <property type="match status" value="1"/>
</dbReference>
<protein>
    <recommendedName>
        <fullName evidence="5">Putative 3-methyladenine DNA glycosylase</fullName>
        <ecNumber evidence="5">3.2.2.-</ecNumber>
    </recommendedName>
</protein>
<evidence type="ECO:0000313" key="7">
    <source>
        <dbReference type="Proteomes" id="UP001198983"/>
    </source>
</evidence>
<dbReference type="Pfam" id="PF02245">
    <property type="entry name" value="Pur_DNA_glyco"/>
    <property type="match status" value="1"/>
</dbReference>
<evidence type="ECO:0000256" key="3">
    <source>
        <dbReference type="ARBA" id="ARBA00022801"/>
    </source>
</evidence>
<dbReference type="RefSeq" id="WP_148557790.1">
    <property type="nucleotide sequence ID" value="NZ_CP081135.1"/>
</dbReference>
<dbReference type="GO" id="GO:0003677">
    <property type="term" value="F:DNA binding"/>
    <property type="evidence" value="ECO:0007669"/>
    <property type="project" value="InterPro"/>
</dbReference>
<evidence type="ECO:0000313" key="6">
    <source>
        <dbReference type="EMBL" id="UEL48334.1"/>
    </source>
</evidence>
<dbReference type="GO" id="GO:0006284">
    <property type="term" value="P:base-excision repair"/>
    <property type="evidence" value="ECO:0007669"/>
    <property type="project" value="InterPro"/>
</dbReference>
<dbReference type="EC" id="3.2.2.-" evidence="5"/>
<dbReference type="EMBL" id="CP081135">
    <property type="protein sequence ID" value="UEL48334.1"/>
    <property type="molecule type" value="Genomic_DNA"/>
</dbReference>
<accession>A0AAX2ZJQ9</accession>
<organism evidence="6 7">
    <name type="scientific">Terrisporobacter hibernicus</name>
    <dbReference type="NCBI Taxonomy" id="2813371"/>
    <lineage>
        <taxon>Bacteria</taxon>
        <taxon>Bacillati</taxon>
        <taxon>Bacillota</taxon>
        <taxon>Clostridia</taxon>
        <taxon>Peptostreptococcales</taxon>
        <taxon>Peptostreptococcaceae</taxon>
        <taxon>Terrisporobacter</taxon>
    </lineage>
</organism>
<keyword evidence="4 5" id="KW-0234">DNA repair</keyword>
<dbReference type="KEGG" id="tem:JW646_02450"/>
<keyword evidence="3 5" id="KW-0378">Hydrolase</keyword>